<sequence length="714" mass="77986">MYLHPGVLKWIHARGWRTLRNIQEQAIAPILDRQSDVLISAPTAGGKTEAAFLPIVSSLAGNPPRGVGCICISPLRALISDQARRLESLCEATGLRVQPWHGDVTAGKQQFWKSPAEILLITPESLEAMFLHRASDLARVMVELRYVVSDELHALVGSVRGRQMQSLLHRLDTLLGRTTPRIALSATFGDVKLAERFLRPDGALPCISLEGAQGGGELRVQLRAFIRRKGGDDPYQTISDHLFSVLRGESNLVFANSRGLVEQVSDDLRDRSERAHVPNEFFPHHGSLSRDQRQWLEARLRDAHLPTTAVCTSTLELGVDLGDVESVAQIGGAPTVSALKQRLGRSGRRPGKPQVLRQYVVLGDVAVDSSPGERLRLPLIQAIAAVELMLQRRFEPPRLNDDLHYSTLVQQVLSVIVQNRGARADQLYGLLCKTGPFHDIDTKNFGAFLRGLGATGVLEQLGDGTLVPGVSGERLLASHDLYTAFAIPEEFRLVAGGKPLGTLPIDSPVAPGMLIIFGGRRWRIAHADINSKTLTLLPAPAGKVPLFGGGAAAVSALLRQGMSELLRDTTMPVYLDEEAQMQLVAARSEFLAMRLDTQPIYAEDSCLWLAPWCSDRALNVLRLALCSLGLEATNEDAFVSVSNSTVPTVVEALDQWRVQGLPSMDQLLALSLPIVEQKFDQFVDTALRLQNFGVRHLDFDEATSALARLSSTTA</sequence>
<dbReference type="Proteomes" id="UP000295293">
    <property type="component" value="Unassembled WGS sequence"/>
</dbReference>
<dbReference type="Gene3D" id="3.40.50.300">
    <property type="entry name" value="P-loop containing nucleotide triphosphate hydrolases"/>
    <property type="match status" value="2"/>
</dbReference>
<evidence type="ECO:0000259" key="4">
    <source>
        <dbReference type="PROSITE" id="PS51194"/>
    </source>
</evidence>
<dbReference type="SUPFAM" id="SSF52540">
    <property type="entry name" value="P-loop containing nucleoside triphosphate hydrolases"/>
    <property type="match status" value="2"/>
</dbReference>
<dbReference type="Pfam" id="PF00271">
    <property type="entry name" value="Helicase_C"/>
    <property type="match status" value="1"/>
</dbReference>
<dbReference type="InterPro" id="IPR027417">
    <property type="entry name" value="P-loop_NTPase"/>
</dbReference>
<dbReference type="SMART" id="SM00487">
    <property type="entry name" value="DEXDc"/>
    <property type="match status" value="1"/>
</dbReference>
<keyword evidence="6" id="KW-1185">Reference proteome</keyword>
<accession>A0A4R6YMF7</accession>
<dbReference type="PANTHER" id="PTHR47962">
    <property type="entry name" value="ATP-DEPENDENT HELICASE LHR-RELATED-RELATED"/>
    <property type="match status" value="1"/>
</dbReference>
<dbReference type="EMBL" id="SNZH01000021">
    <property type="protein sequence ID" value="TDR38429.1"/>
    <property type="molecule type" value="Genomic_DNA"/>
</dbReference>
<evidence type="ECO:0000259" key="3">
    <source>
        <dbReference type="PROSITE" id="PS51192"/>
    </source>
</evidence>
<keyword evidence="2" id="KW-0067">ATP-binding</keyword>
<dbReference type="InterPro" id="IPR014001">
    <property type="entry name" value="Helicase_ATP-bd"/>
</dbReference>
<name>A0A4R6YMF7_9GAMM</name>
<dbReference type="GO" id="GO:0005524">
    <property type="term" value="F:ATP binding"/>
    <property type="evidence" value="ECO:0007669"/>
    <property type="project" value="UniProtKB-KW"/>
</dbReference>
<dbReference type="AlphaFoldDB" id="A0A4R6YMF7"/>
<dbReference type="InterPro" id="IPR001650">
    <property type="entry name" value="Helicase_C-like"/>
</dbReference>
<dbReference type="GO" id="GO:0003677">
    <property type="term" value="F:DNA binding"/>
    <property type="evidence" value="ECO:0007669"/>
    <property type="project" value="TreeGrafter"/>
</dbReference>
<proteinExistence type="predicted"/>
<keyword evidence="1" id="KW-0547">Nucleotide-binding</keyword>
<feature type="domain" description="Helicase ATP-binding" evidence="3">
    <location>
        <begin position="28"/>
        <end position="206"/>
    </location>
</feature>
<comment type="caution">
    <text evidence="5">The sequence shown here is derived from an EMBL/GenBank/DDBJ whole genome shotgun (WGS) entry which is preliminary data.</text>
</comment>
<dbReference type="GO" id="GO:0004386">
    <property type="term" value="F:helicase activity"/>
    <property type="evidence" value="ECO:0007669"/>
    <property type="project" value="UniProtKB-KW"/>
</dbReference>
<keyword evidence="5" id="KW-0347">Helicase</keyword>
<dbReference type="PANTHER" id="PTHR47962:SF5">
    <property type="entry name" value="ATP-DEPENDENT HELICASE LHR-RELATED"/>
    <property type="match status" value="1"/>
</dbReference>
<evidence type="ECO:0000256" key="2">
    <source>
        <dbReference type="ARBA" id="ARBA00022840"/>
    </source>
</evidence>
<protein>
    <submittedName>
        <fullName evidence="5">ATP-dependent Lhr-like helicase</fullName>
    </submittedName>
</protein>
<dbReference type="InterPro" id="IPR011545">
    <property type="entry name" value="DEAD/DEAH_box_helicase_dom"/>
</dbReference>
<organism evidence="5 6">
    <name type="scientific">Tahibacter aquaticus</name>
    <dbReference type="NCBI Taxonomy" id="520092"/>
    <lineage>
        <taxon>Bacteria</taxon>
        <taxon>Pseudomonadati</taxon>
        <taxon>Pseudomonadota</taxon>
        <taxon>Gammaproteobacteria</taxon>
        <taxon>Lysobacterales</taxon>
        <taxon>Rhodanobacteraceae</taxon>
        <taxon>Tahibacter</taxon>
    </lineage>
</organism>
<dbReference type="Pfam" id="PF00270">
    <property type="entry name" value="DEAD"/>
    <property type="match status" value="1"/>
</dbReference>
<dbReference type="InterPro" id="IPR052511">
    <property type="entry name" value="ATP-dep_Helicase"/>
</dbReference>
<keyword evidence="5" id="KW-0378">Hydrolase</keyword>
<gene>
    <name evidence="5" type="ORF">DFR29_121101</name>
</gene>
<reference evidence="5 6" key="1">
    <citation type="submission" date="2019-03" db="EMBL/GenBank/DDBJ databases">
        <title>Genomic Encyclopedia of Type Strains, Phase IV (KMG-IV): sequencing the most valuable type-strain genomes for metagenomic binning, comparative biology and taxonomic classification.</title>
        <authorList>
            <person name="Goeker M."/>
        </authorList>
    </citation>
    <scope>NUCLEOTIDE SEQUENCE [LARGE SCALE GENOMIC DNA]</scope>
    <source>
        <strain evidence="5 6">DSM 21667</strain>
    </source>
</reference>
<dbReference type="SMART" id="SM00490">
    <property type="entry name" value="HELICc"/>
    <property type="match status" value="1"/>
</dbReference>
<evidence type="ECO:0000256" key="1">
    <source>
        <dbReference type="ARBA" id="ARBA00022741"/>
    </source>
</evidence>
<dbReference type="PROSITE" id="PS51194">
    <property type="entry name" value="HELICASE_CTER"/>
    <property type="match status" value="1"/>
</dbReference>
<evidence type="ECO:0000313" key="5">
    <source>
        <dbReference type="EMBL" id="TDR38429.1"/>
    </source>
</evidence>
<dbReference type="GO" id="GO:0016887">
    <property type="term" value="F:ATP hydrolysis activity"/>
    <property type="evidence" value="ECO:0007669"/>
    <property type="project" value="TreeGrafter"/>
</dbReference>
<dbReference type="PROSITE" id="PS51192">
    <property type="entry name" value="HELICASE_ATP_BIND_1"/>
    <property type="match status" value="1"/>
</dbReference>
<feature type="domain" description="Helicase C-terminal" evidence="4">
    <location>
        <begin position="237"/>
        <end position="391"/>
    </location>
</feature>
<evidence type="ECO:0000313" key="6">
    <source>
        <dbReference type="Proteomes" id="UP000295293"/>
    </source>
</evidence>